<protein>
    <submittedName>
        <fullName evidence="1">Uncharacterized protein</fullName>
    </submittedName>
</protein>
<evidence type="ECO:0000313" key="1">
    <source>
        <dbReference type="EMBL" id="KKM75142.1"/>
    </source>
</evidence>
<sequence length="62" mass="6720">MAIIDEDDKDLTLSKKGKKNKKTLIERAEKFATIVASLVDGGVPVLGSTLPLLPFFLAVSYI</sequence>
<name>A0A0F9N0X0_9ZZZZ</name>
<comment type="caution">
    <text evidence="1">The sequence shown here is derived from an EMBL/GenBank/DDBJ whole genome shotgun (WGS) entry which is preliminary data.</text>
</comment>
<accession>A0A0F9N0X0</accession>
<proteinExistence type="predicted"/>
<organism evidence="1">
    <name type="scientific">marine sediment metagenome</name>
    <dbReference type="NCBI Taxonomy" id="412755"/>
    <lineage>
        <taxon>unclassified sequences</taxon>
        <taxon>metagenomes</taxon>
        <taxon>ecological metagenomes</taxon>
    </lineage>
</organism>
<gene>
    <name evidence="1" type="ORF">LCGC14_1393220</name>
</gene>
<reference evidence="1" key="1">
    <citation type="journal article" date="2015" name="Nature">
        <title>Complex archaea that bridge the gap between prokaryotes and eukaryotes.</title>
        <authorList>
            <person name="Spang A."/>
            <person name="Saw J.H."/>
            <person name="Jorgensen S.L."/>
            <person name="Zaremba-Niedzwiedzka K."/>
            <person name="Martijn J."/>
            <person name="Lind A.E."/>
            <person name="van Eijk R."/>
            <person name="Schleper C."/>
            <person name="Guy L."/>
            <person name="Ettema T.J."/>
        </authorList>
    </citation>
    <scope>NUCLEOTIDE SEQUENCE</scope>
</reference>
<dbReference type="AlphaFoldDB" id="A0A0F9N0X0"/>
<dbReference type="EMBL" id="LAZR01009027">
    <property type="protein sequence ID" value="KKM75142.1"/>
    <property type="molecule type" value="Genomic_DNA"/>
</dbReference>